<dbReference type="GO" id="GO:0019104">
    <property type="term" value="F:DNA N-glycosylase activity"/>
    <property type="evidence" value="ECO:0007669"/>
    <property type="project" value="TreeGrafter"/>
</dbReference>
<dbReference type="PROSITE" id="PS00764">
    <property type="entry name" value="ENDONUCLEASE_III_1"/>
    <property type="match status" value="1"/>
</dbReference>
<keyword evidence="12" id="KW-0540">Nuclease</keyword>
<name>A0A6A9QSK0_SULME</name>
<dbReference type="Pfam" id="PF00730">
    <property type="entry name" value="HhH-GPD"/>
    <property type="match status" value="1"/>
</dbReference>
<evidence type="ECO:0000256" key="1">
    <source>
        <dbReference type="ARBA" id="ARBA00001966"/>
    </source>
</evidence>
<dbReference type="PANTHER" id="PTHR10359">
    <property type="entry name" value="A/G-SPECIFIC ADENINE GLYCOSYLASE/ENDONUCLEASE III"/>
    <property type="match status" value="1"/>
</dbReference>
<keyword evidence="7" id="KW-0408">Iron</keyword>
<dbReference type="PANTHER" id="PTHR10359:SF18">
    <property type="entry name" value="ENDONUCLEASE III"/>
    <property type="match status" value="1"/>
</dbReference>
<evidence type="ECO:0000256" key="8">
    <source>
        <dbReference type="ARBA" id="ARBA00023014"/>
    </source>
</evidence>
<evidence type="ECO:0000256" key="2">
    <source>
        <dbReference type="ARBA" id="ARBA00008343"/>
    </source>
</evidence>
<dbReference type="GO" id="GO:0006285">
    <property type="term" value="P:base-excision repair, AP site formation"/>
    <property type="evidence" value="ECO:0007669"/>
    <property type="project" value="TreeGrafter"/>
</dbReference>
<evidence type="ECO:0000256" key="5">
    <source>
        <dbReference type="ARBA" id="ARBA00022763"/>
    </source>
</evidence>
<keyword evidence="6" id="KW-0378">Hydrolase</keyword>
<accession>A0A6A9QSK0</accession>
<evidence type="ECO:0000256" key="9">
    <source>
        <dbReference type="ARBA" id="ARBA00023204"/>
    </source>
</evidence>
<dbReference type="GO" id="GO:0046872">
    <property type="term" value="F:metal ion binding"/>
    <property type="evidence" value="ECO:0007669"/>
    <property type="project" value="UniProtKB-KW"/>
</dbReference>
<sequence>MDNCSGAEIFNKLNSYYSDIKPQEFVAYDVWLKTHDPFKVLVATILSQNTTDRSTYKSYVTLEKRVGISAESLSIADSQVVSECIRFSGLNKSKASRLIEISRILISTYNGNLWCVLNKPLDEAKKILMSLPGVGCKTADVVLLTCRNYLTFPVDTHIRRIAARLGVSKEKDPYEEVSSKLKLFFKDCDFLRAHHLLITHGRRTCKSNKPLCSMCPINYCCEFYKRRGN</sequence>
<feature type="domain" description="HhH-GPD" evidence="11">
    <location>
        <begin position="46"/>
        <end position="203"/>
    </location>
</feature>
<comment type="caution">
    <text evidence="12">The sequence shown here is derived from an EMBL/GenBank/DDBJ whole genome shotgun (WGS) entry which is preliminary data.</text>
</comment>
<keyword evidence="8" id="KW-0411">Iron-sulfur</keyword>
<evidence type="ECO:0000259" key="11">
    <source>
        <dbReference type="SMART" id="SM00478"/>
    </source>
</evidence>
<gene>
    <name evidence="12" type="ORF">GC250_04705</name>
</gene>
<keyword evidence="3" id="KW-0004">4Fe-4S</keyword>
<dbReference type="InterPro" id="IPR003265">
    <property type="entry name" value="HhH-GPD_domain"/>
</dbReference>
<dbReference type="Gene3D" id="1.10.1670.10">
    <property type="entry name" value="Helix-hairpin-Helix base-excision DNA repair enzymes (C-terminal)"/>
    <property type="match status" value="1"/>
</dbReference>
<dbReference type="Proteomes" id="UP000470772">
    <property type="component" value="Unassembled WGS sequence"/>
</dbReference>
<comment type="cofactor">
    <cofactor evidence="1">
        <name>[4Fe-4S] cluster</name>
        <dbReference type="ChEBI" id="CHEBI:49883"/>
    </cofactor>
</comment>
<evidence type="ECO:0000313" key="13">
    <source>
        <dbReference type="Proteomes" id="UP000470772"/>
    </source>
</evidence>
<dbReference type="GO" id="GO:0051539">
    <property type="term" value="F:4 iron, 4 sulfur cluster binding"/>
    <property type="evidence" value="ECO:0007669"/>
    <property type="project" value="UniProtKB-KW"/>
</dbReference>
<evidence type="ECO:0000256" key="7">
    <source>
        <dbReference type="ARBA" id="ARBA00023004"/>
    </source>
</evidence>
<keyword evidence="12" id="KW-0255">Endonuclease</keyword>
<dbReference type="GO" id="GO:0004519">
    <property type="term" value="F:endonuclease activity"/>
    <property type="evidence" value="ECO:0007669"/>
    <property type="project" value="UniProtKB-KW"/>
</dbReference>
<proteinExistence type="inferred from homology"/>
<dbReference type="PIRSF" id="PIRSF001435">
    <property type="entry name" value="Nth"/>
    <property type="match status" value="1"/>
</dbReference>
<evidence type="ECO:0000256" key="3">
    <source>
        <dbReference type="ARBA" id="ARBA00022485"/>
    </source>
</evidence>
<keyword evidence="10" id="KW-0326">Glycosidase</keyword>
<evidence type="ECO:0000256" key="10">
    <source>
        <dbReference type="ARBA" id="ARBA00023295"/>
    </source>
</evidence>
<dbReference type="AlphaFoldDB" id="A0A6A9QSK0"/>
<dbReference type="CDD" id="cd00056">
    <property type="entry name" value="ENDO3c"/>
    <property type="match status" value="1"/>
</dbReference>
<organism evidence="12 13">
    <name type="scientific">Sulfuracidifex metallicus DSM 6482 = JCM 9184</name>
    <dbReference type="NCBI Taxonomy" id="523847"/>
    <lineage>
        <taxon>Archaea</taxon>
        <taxon>Thermoproteota</taxon>
        <taxon>Thermoprotei</taxon>
        <taxon>Sulfolobales</taxon>
        <taxon>Sulfolobaceae</taxon>
        <taxon>Sulfuracidifex</taxon>
    </lineage>
</organism>
<dbReference type="InterPro" id="IPR011257">
    <property type="entry name" value="DNA_glycosylase"/>
</dbReference>
<dbReference type="Gene3D" id="1.10.340.30">
    <property type="entry name" value="Hypothetical protein, domain 2"/>
    <property type="match status" value="1"/>
</dbReference>
<reference evidence="12 13" key="1">
    <citation type="submission" date="2019-10" db="EMBL/GenBank/DDBJ databases">
        <title>Sequencing and Assembly of Multiple Reported Metal-Biooxidizing Members of the Extremely Thermoacidophilic Archaeal Family Sulfolobaceae.</title>
        <authorList>
            <person name="Counts J.A."/>
            <person name="Kelly R.M."/>
        </authorList>
    </citation>
    <scope>NUCLEOTIDE SEQUENCE [LARGE SCALE GENOMIC DNA]</scope>
    <source>
        <strain evidence="12 13">DSM 6482</strain>
    </source>
</reference>
<keyword evidence="5" id="KW-0227">DNA damage</keyword>
<dbReference type="SUPFAM" id="SSF48150">
    <property type="entry name" value="DNA-glycosylase"/>
    <property type="match status" value="1"/>
</dbReference>
<dbReference type="InterPro" id="IPR004035">
    <property type="entry name" value="Endouclease-III_FeS-bd_BS"/>
</dbReference>
<protein>
    <submittedName>
        <fullName evidence="12">Endonuclease III</fullName>
    </submittedName>
</protein>
<dbReference type="SMART" id="SM00478">
    <property type="entry name" value="ENDO3c"/>
    <property type="match status" value="1"/>
</dbReference>
<evidence type="ECO:0000313" key="12">
    <source>
        <dbReference type="EMBL" id="MUN28753.1"/>
    </source>
</evidence>
<evidence type="ECO:0000256" key="6">
    <source>
        <dbReference type="ARBA" id="ARBA00022801"/>
    </source>
</evidence>
<comment type="similarity">
    <text evidence="2">Belongs to the Nth/MutY family.</text>
</comment>
<dbReference type="EMBL" id="WGGD01000005">
    <property type="protein sequence ID" value="MUN28753.1"/>
    <property type="molecule type" value="Genomic_DNA"/>
</dbReference>
<keyword evidence="13" id="KW-1185">Reference proteome</keyword>
<keyword evidence="4" id="KW-0479">Metal-binding</keyword>
<keyword evidence="9" id="KW-0234">DNA repair</keyword>
<evidence type="ECO:0000256" key="4">
    <source>
        <dbReference type="ARBA" id="ARBA00022723"/>
    </source>
</evidence>
<dbReference type="InterPro" id="IPR023170">
    <property type="entry name" value="HhH_base_excis_C"/>
</dbReference>
<dbReference type="RefSeq" id="WP_156016419.1">
    <property type="nucleotide sequence ID" value="NZ_WGGD01000005.1"/>
</dbReference>